<gene>
    <name evidence="2" type="ORF">TUM19329_14990</name>
</gene>
<dbReference type="KEGG" id="lant:TUM19329_14990"/>
<evidence type="ECO:0000313" key="2">
    <source>
        <dbReference type="EMBL" id="BCA95138.1"/>
    </source>
</evidence>
<reference evidence="2" key="1">
    <citation type="journal article" date="2020" name="Microbiol. Resour. Announc.">
        <title>Complete Genome Sequence of Novel Psychrotolerant Legionella Strain TUM19329, Isolated from Antarctic Lake Sediment.</title>
        <authorList>
            <person name="Shimada S."/>
            <person name="Nakai R."/>
            <person name="Aoki K."/>
            <person name="Shimoeda N."/>
            <person name="Ohno G."/>
            <person name="Miyazaki Y."/>
            <person name="Kudoh S."/>
            <person name="Imura S."/>
            <person name="Watanabe K."/>
            <person name="Ishii Y."/>
            <person name="Tateda K."/>
        </authorList>
    </citation>
    <scope>NUCLEOTIDE SEQUENCE [LARGE SCALE GENOMIC DNA]</scope>
    <source>
        <strain evidence="2">TUM19329</strain>
    </source>
</reference>
<evidence type="ECO:0000313" key="3">
    <source>
        <dbReference type="Proteomes" id="UP000502894"/>
    </source>
</evidence>
<evidence type="ECO:0000256" key="1">
    <source>
        <dbReference type="SAM" id="MobiDB-lite"/>
    </source>
</evidence>
<feature type="region of interest" description="Disordered" evidence="1">
    <location>
        <begin position="1"/>
        <end position="91"/>
    </location>
</feature>
<accession>A0A6F8T410</accession>
<organism evidence="2 3">
    <name type="scientific">Legionella antarctica</name>
    <dbReference type="NCBI Taxonomy" id="2708020"/>
    <lineage>
        <taxon>Bacteria</taxon>
        <taxon>Pseudomonadati</taxon>
        <taxon>Pseudomonadota</taxon>
        <taxon>Gammaproteobacteria</taxon>
        <taxon>Legionellales</taxon>
        <taxon>Legionellaceae</taxon>
        <taxon>Legionella</taxon>
    </lineage>
</organism>
<proteinExistence type="predicted"/>
<keyword evidence="3" id="KW-1185">Reference proteome</keyword>
<name>A0A6F8T410_9GAMM</name>
<feature type="compositionally biased region" description="Polar residues" evidence="1">
    <location>
        <begin position="42"/>
        <end position="67"/>
    </location>
</feature>
<dbReference type="AlphaFoldDB" id="A0A6F8T410"/>
<sequence>MQESVKRAFVGLGKSEEDNQTSSINGYLADSEDTLKIEIVTLRNTTPGKSSSTQDEQQEDASASNRSAYAKNRSISFYHPSPPAPANSKNM</sequence>
<protein>
    <submittedName>
        <fullName evidence="2">Uncharacterized protein</fullName>
    </submittedName>
</protein>
<dbReference type="EMBL" id="AP022839">
    <property type="protein sequence ID" value="BCA95138.1"/>
    <property type="molecule type" value="Genomic_DNA"/>
</dbReference>
<dbReference type="Proteomes" id="UP000502894">
    <property type="component" value="Chromosome"/>
</dbReference>